<evidence type="ECO:0000256" key="9">
    <source>
        <dbReference type="RuleBase" id="RU361267"/>
    </source>
</evidence>
<keyword evidence="10" id="KW-1133">Transmembrane helix</keyword>
<comment type="similarity">
    <text evidence="4 9">Belongs to the 1-acyl-sn-glycerol-3-phosphate acyltransferase family.</text>
</comment>
<keyword evidence="9" id="KW-0594">Phospholipid biosynthesis</keyword>
<evidence type="ECO:0000256" key="10">
    <source>
        <dbReference type="SAM" id="Phobius"/>
    </source>
</evidence>
<comment type="catalytic activity">
    <reaction evidence="1 9">
        <text>a 1-acyl-sn-glycero-3-phosphate + an acyl-CoA = a 1,2-diacyl-sn-glycero-3-phosphate + CoA</text>
        <dbReference type="Rhea" id="RHEA:19709"/>
        <dbReference type="ChEBI" id="CHEBI:57287"/>
        <dbReference type="ChEBI" id="CHEBI:57970"/>
        <dbReference type="ChEBI" id="CHEBI:58342"/>
        <dbReference type="ChEBI" id="CHEBI:58608"/>
        <dbReference type="EC" id="2.3.1.51"/>
    </reaction>
</comment>
<feature type="transmembrane region" description="Helical" evidence="10">
    <location>
        <begin position="39"/>
        <end position="60"/>
    </location>
</feature>
<gene>
    <name evidence="12" type="ORF">MSL71_12530</name>
</gene>
<evidence type="ECO:0000256" key="8">
    <source>
        <dbReference type="ARBA" id="ARBA00023315"/>
    </source>
</evidence>
<dbReference type="PANTHER" id="PTHR10434:SF66">
    <property type="entry name" value="PHOSPHOLIPID_GLYCEROL ACYLTRANSFERASE DOMAIN-CONTAINING PROTEIN"/>
    <property type="match status" value="1"/>
</dbReference>
<accession>A0A4V6IL43</accession>
<protein>
    <recommendedName>
        <fullName evidence="6 9">1-acyl-sn-glycerol-3-phosphate acyltransferase</fullName>
        <ecNumber evidence="5 9">2.3.1.51</ecNumber>
    </recommendedName>
</protein>
<dbReference type="EMBL" id="CAADHO010000002">
    <property type="protein sequence ID" value="VFQ43618.1"/>
    <property type="molecule type" value="Genomic_DNA"/>
</dbReference>
<comment type="pathway">
    <text evidence="2">Phospholipid metabolism; CDP-diacylglycerol biosynthesis; CDP-diacylglycerol from sn-glycerol 3-phosphate: step 2/3.</text>
</comment>
<dbReference type="InterPro" id="IPR002123">
    <property type="entry name" value="Plipid/glycerol_acylTrfase"/>
</dbReference>
<dbReference type="NCBIfam" id="TIGR00530">
    <property type="entry name" value="AGP_acyltrn"/>
    <property type="match status" value="1"/>
</dbReference>
<evidence type="ECO:0000256" key="1">
    <source>
        <dbReference type="ARBA" id="ARBA00001141"/>
    </source>
</evidence>
<evidence type="ECO:0000256" key="5">
    <source>
        <dbReference type="ARBA" id="ARBA00013211"/>
    </source>
</evidence>
<keyword evidence="7 9" id="KW-0808">Transferase</keyword>
<dbReference type="Pfam" id="PF01553">
    <property type="entry name" value="Acyltransferase"/>
    <property type="match status" value="1"/>
</dbReference>
<evidence type="ECO:0000313" key="13">
    <source>
        <dbReference type="Proteomes" id="UP000507962"/>
    </source>
</evidence>
<dbReference type="SUPFAM" id="SSF69593">
    <property type="entry name" value="Glycerol-3-phosphate (1)-acyltransferase"/>
    <property type="match status" value="1"/>
</dbReference>
<comment type="pathway">
    <text evidence="3">Lipid metabolism.</text>
</comment>
<keyword evidence="9" id="KW-0443">Lipid metabolism</keyword>
<dbReference type="SMART" id="SM00563">
    <property type="entry name" value="PlsC"/>
    <property type="match status" value="1"/>
</dbReference>
<dbReference type="CDD" id="cd07989">
    <property type="entry name" value="LPLAT_AGPAT-like"/>
    <property type="match status" value="1"/>
</dbReference>
<keyword evidence="9" id="KW-1208">Phospholipid metabolism</keyword>
<evidence type="ECO:0000256" key="6">
    <source>
        <dbReference type="ARBA" id="ARBA00016139"/>
    </source>
</evidence>
<dbReference type="EC" id="2.3.1.51" evidence="5 9"/>
<dbReference type="RefSeq" id="WP_180137904.1">
    <property type="nucleotide sequence ID" value="NZ_CAADHO010000002.1"/>
</dbReference>
<dbReference type="GO" id="GO:0003841">
    <property type="term" value="F:1-acylglycerol-3-phosphate O-acyltransferase activity"/>
    <property type="evidence" value="ECO:0007669"/>
    <property type="project" value="UniProtKB-UniRule"/>
</dbReference>
<reference evidence="12 13" key="1">
    <citation type="submission" date="2019-03" db="EMBL/GenBank/DDBJ databases">
        <authorList>
            <person name="Nijsse B."/>
        </authorList>
    </citation>
    <scope>NUCLEOTIDE SEQUENCE [LARGE SCALE GENOMIC DNA]</scope>
    <source>
        <strain evidence="12">Desulfoluna butyratoxydans MSL71</strain>
    </source>
</reference>
<dbReference type="InterPro" id="IPR004552">
    <property type="entry name" value="AGP_acyltrans"/>
</dbReference>
<dbReference type="AlphaFoldDB" id="A0A4V6IL43"/>
<name>A0A4V6IL43_9BACT</name>
<dbReference type="Proteomes" id="UP000507962">
    <property type="component" value="Unassembled WGS sequence"/>
</dbReference>
<dbReference type="GO" id="GO:0016024">
    <property type="term" value="P:CDP-diacylglycerol biosynthetic process"/>
    <property type="evidence" value="ECO:0007669"/>
    <property type="project" value="UniProtKB-UniPathway"/>
</dbReference>
<keyword evidence="8 9" id="KW-0012">Acyltransferase</keyword>
<proteinExistence type="inferred from homology"/>
<evidence type="ECO:0000256" key="7">
    <source>
        <dbReference type="ARBA" id="ARBA00022679"/>
    </source>
</evidence>
<dbReference type="PANTHER" id="PTHR10434">
    <property type="entry name" value="1-ACYL-SN-GLYCEROL-3-PHOSPHATE ACYLTRANSFERASE"/>
    <property type="match status" value="1"/>
</dbReference>
<evidence type="ECO:0000256" key="3">
    <source>
        <dbReference type="ARBA" id="ARBA00005189"/>
    </source>
</evidence>
<dbReference type="UniPathway" id="UPA00557">
    <property type="reaction ID" value="UER00613"/>
</dbReference>
<dbReference type="GO" id="GO:0016020">
    <property type="term" value="C:membrane"/>
    <property type="evidence" value="ECO:0007669"/>
    <property type="project" value="InterPro"/>
</dbReference>
<comment type="domain">
    <text evidence="9">The HXXXXD motif is essential for acyltransferase activity and may constitute the binding site for the phosphate moiety of the glycerol-3-phosphate.</text>
</comment>
<dbReference type="GO" id="GO:0006654">
    <property type="term" value="P:phosphatidic acid biosynthetic process"/>
    <property type="evidence" value="ECO:0007669"/>
    <property type="project" value="TreeGrafter"/>
</dbReference>
<keyword evidence="10" id="KW-0472">Membrane</keyword>
<organism evidence="12 13">
    <name type="scientific">Desulfoluna butyratoxydans</name>
    <dbReference type="NCBI Taxonomy" id="231438"/>
    <lineage>
        <taxon>Bacteria</taxon>
        <taxon>Pseudomonadati</taxon>
        <taxon>Thermodesulfobacteriota</taxon>
        <taxon>Desulfobacteria</taxon>
        <taxon>Desulfobacterales</taxon>
        <taxon>Desulfolunaceae</taxon>
        <taxon>Desulfoluna</taxon>
    </lineage>
</organism>
<keyword evidence="10" id="KW-0812">Transmembrane</keyword>
<keyword evidence="13" id="KW-1185">Reference proteome</keyword>
<evidence type="ECO:0000256" key="4">
    <source>
        <dbReference type="ARBA" id="ARBA00008655"/>
    </source>
</evidence>
<sequence>MLNRLISTLFLAYIGITCVFFYLGAVLIWLVTRPFDKRLVVLHLYSCFWASVYIWTMPAWRISTRGRGKVDWKKTYMVVSNHQSQLDILAAFTLFFPFKWVSKAEIFKVPFVGWNMVMNRYVRLKRGDKESIAEMMDVCEKTLRQGASVYFFPEGTRSFDGHLRPFKPGAFILAHKLKLPILPIAINGTRKALPKHSMNFHGKHHLDIEVLDEIPNADYAHLSVEETAEMVRQLIGSRVEEHVCVTETTVAGGKTRRAGNQGLTAGS</sequence>
<feature type="domain" description="Phospholipid/glycerol acyltransferase" evidence="11">
    <location>
        <begin position="76"/>
        <end position="189"/>
    </location>
</feature>
<evidence type="ECO:0000259" key="11">
    <source>
        <dbReference type="SMART" id="SM00563"/>
    </source>
</evidence>
<evidence type="ECO:0000313" key="12">
    <source>
        <dbReference type="EMBL" id="VFQ43618.1"/>
    </source>
</evidence>
<evidence type="ECO:0000256" key="2">
    <source>
        <dbReference type="ARBA" id="ARBA00004728"/>
    </source>
</evidence>
<feature type="transmembrane region" description="Helical" evidence="10">
    <location>
        <begin position="6"/>
        <end position="32"/>
    </location>
</feature>
<keyword evidence="9" id="KW-0444">Lipid biosynthesis</keyword>